<dbReference type="InParanoid" id="A0A084QQP6"/>
<gene>
    <name evidence="4" type="ORF">S40285_01934</name>
</gene>
<feature type="compositionally biased region" description="Polar residues" evidence="2">
    <location>
        <begin position="625"/>
        <end position="642"/>
    </location>
</feature>
<feature type="compositionally biased region" description="Basic and acidic residues" evidence="2">
    <location>
        <begin position="658"/>
        <end position="667"/>
    </location>
</feature>
<feature type="region of interest" description="Disordered" evidence="2">
    <location>
        <begin position="550"/>
        <end position="815"/>
    </location>
</feature>
<organism evidence="4 5">
    <name type="scientific">Stachybotrys chlorohalonatus (strain IBT 40285)</name>
    <dbReference type="NCBI Taxonomy" id="1283841"/>
    <lineage>
        <taxon>Eukaryota</taxon>
        <taxon>Fungi</taxon>
        <taxon>Dikarya</taxon>
        <taxon>Ascomycota</taxon>
        <taxon>Pezizomycotina</taxon>
        <taxon>Sordariomycetes</taxon>
        <taxon>Hypocreomycetidae</taxon>
        <taxon>Hypocreales</taxon>
        <taxon>Stachybotryaceae</taxon>
        <taxon>Stachybotrys</taxon>
    </lineage>
</organism>
<feature type="compositionally biased region" description="Basic and acidic residues" evidence="2">
    <location>
        <begin position="732"/>
        <end position="743"/>
    </location>
</feature>
<dbReference type="Pfam" id="PF00339">
    <property type="entry name" value="Arrestin_N"/>
    <property type="match status" value="1"/>
</dbReference>
<dbReference type="SMART" id="SM01017">
    <property type="entry name" value="Arrestin_C"/>
    <property type="match status" value="1"/>
</dbReference>
<dbReference type="PANTHER" id="PTHR11188">
    <property type="entry name" value="ARRESTIN DOMAIN CONTAINING PROTEIN"/>
    <property type="match status" value="1"/>
</dbReference>
<dbReference type="InterPro" id="IPR011021">
    <property type="entry name" value="Arrestin-like_N"/>
</dbReference>
<dbReference type="Gene3D" id="2.60.40.640">
    <property type="match status" value="2"/>
</dbReference>
<dbReference type="GO" id="GO:0005829">
    <property type="term" value="C:cytosol"/>
    <property type="evidence" value="ECO:0007669"/>
    <property type="project" value="TreeGrafter"/>
</dbReference>
<dbReference type="InterPro" id="IPR014752">
    <property type="entry name" value="Arrestin-like_C"/>
</dbReference>
<feature type="compositionally biased region" description="Pro residues" evidence="2">
    <location>
        <begin position="32"/>
        <end position="43"/>
    </location>
</feature>
<feature type="region of interest" description="Disordered" evidence="2">
    <location>
        <begin position="238"/>
        <end position="303"/>
    </location>
</feature>
<feature type="compositionally biased region" description="Polar residues" evidence="2">
    <location>
        <begin position="504"/>
        <end position="518"/>
    </location>
</feature>
<dbReference type="STRING" id="1283841.A0A084QQP6"/>
<feature type="compositionally biased region" description="Low complexity" evidence="2">
    <location>
        <begin position="763"/>
        <end position="779"/>
    </location>
</feature>
<dbReference type="Pfam" id="PF02752">
    <property type="entry name" value="Arrestin_C"/>
    <property type="match status" value="1"/>
</dbReference>
<dbReference type="HOGENOM" id="CLU_006001_0_0_1"/>
<dbReference type="GO" id="GO:0070086">
    <property type="term" value="P:ubiquitin-dependent endocytosis"/>
    <property type="evidence" value="ECO:0007669"/>
    <property type="project" value="TreeGrafter"/>
</dbReference>
<evidence type="ECO:0000256" key="2">
    <source>
        <dbReference type="SAM" id="MobiDB-lite"/>
    </source>
</evidence>
<feature type="domain" description="Arrestin C-terminal-like" evidence="3">
    <location>
        <begin position="335"/>
        <end position="505"/>
    </location>
</feature>
<comment type="similarity">
    <text evidence="1">Belongs to the arrestin family. PalF/RIM8 subfamily.</text>
</comment>
<dbReference type="GO" id="GO:0030674">
    <property type="term" value="F:protein-macromolecule adaptor activity"/>
    <property type="evidence" value="ECO:0007669"/>
    <property type="project" value="TreeGrafter"/>
</dbReference>
<feature type="region of interest" description="Disordered" evidence="2">
    <location>
        <begin position="504"/>
        <end position="523"/>
    </location>
</feature>
<protein>
    <recommendedName>
        <fullName evidence="3">Arrestin C-terminal-like domain-containing protein</fullName>
    </recommendedName>
</protein>
<dbReference type="PANTHER" id="PTHR11188:SF161">
    <property type="entry name" value="PH-RESPONSE REGULATOR PROTEIN PALF_RIM8"/>
    <property type="match status" value="1"/>
</dbReference>
<dbReference type="OMA" id="CLHGYAK"/>
<feature type="compositionally biased region" description="Low complexity" evidence="2">
    <location>
        <begin position="261"/>
        <end position="273"/>
    </location>
</feature>
<dbReference type="GO" id="GO:0031625">
    <property type="term" value="F:ubiquitin protein ligase binding"/>
    <property type="evidence" value="ECO:0007669"/>
    <property type="project" value="TreeGrafter"/>
</dbReference>
<evidence type="ECO:0000256" key="1">
    <source>
        <dbReference type="ARBA" id="ARBA00037950"/>
    </source>
</evidence>
<evidence type="ECO:0000313" key="4">
    <source>
        <dbReference type="EMBL" id="KFA66281.1"/>
    </source>
</evidence>
<proteinExistence type="inferred from homology"/>
<dbReference type="FunCoup" id="A0A084QQP6">
    <property type="interactions" value="20"/>
</dbReference>
<feature type="region of interest" description="Disordered" evidence="2">
    <location>
        <begin position="1"/>
        <end position="49"/>
    </location>
</feature>
<feature type="compositionally biased region" description="Low complexity" evidence="2">
    <location>
        <begin position="1"/>
        <end position="31"/>
    </location>
</feature>
<sequence>MPSTASQRGSSRLSTTSSHSLPSSAADDAASSPPPPPPPPQPSSRPGLLSRLSLPLTLRNRNRNVADFHVRPDEPYRQYAAGDHVRGTVVLAIVKPVRITHLVVSLNGFVRAFKDPVSAGKLTGSAVPLPHGGSSRPQYHGNGFASLFQDEQVLSGEGRLEPARYEFGFDLVFPDKGLPSSIDFERGTISYTITATLTRPTSIAPTASCDRKVMLVEKIDIGLLPPPRPRTIFLEPISRRTRRKRSMATDKSSTVTPDINEAASEAESADQSAIVDDNARETPGEQQRSPMQYDVRSESGGSARSVSTAISRTELAQLSQVGTTFASPAQQQVVDNKTITTTIELLRGGCLPGDTVSVRVTVQHIKRVKSMTGVVVTLFRQCKIDTSPPLSAYGGLLSREEAKSMPKEETFPRVRTGLAGLSLSSSGSTNTFRKDLDQNTAPLITDPETLQASVTVSLKLPDDSFPTISGVPGDMLSFKYQVEVIVDLGGRLSNLIQGGSSTSRFGAYSSSTSESGNSMFGPRRGTAVADTALLRREKGVVSVSLETVVGTADSSRNKKRRVSPGKTVHTVESDEDEAIRPETVNLDEMLYSPAYVNGEPPQANFSPHANDPRYYSLPPPPLSTEDVSPTPSGSSRTAQGSAPTYVPPPELPDQNNLSEKERIRQAETRLLPSQPPDGPSNSSFVPEAPEDDDLYDAQSPQETPTAPALSSPDAGPSAPTEDELTVAPPGEGEDKQERERLRLLNEASAPPEVPPDVGERSSAPARPVVAEEAEPTAPVLDEDGDDDPYAGYGVGAGPSRRDEHRHGEALPAYER</sequence>
<accession>A0A084QQP6</accession>
<dbReference type="EMBL" id="KL660462">
    <property type="protein sequence ID" value="KFA66281.1"/>
    <property type="molecule type" value="Genomic_DNA"/>
</dbReference>
<dbReference type="InterPro" id="IPR011022">
    <property type="entry name" value="Arrestin_C-like"/>
</dbReference>
<dbReference type="InterPro" id="IPR050357">
    <property type="entry name" value="Arrestin_domain-protein"/>
</dbReference>
<evidence type="ECO:0000259" key="3">
    <source>
        <dbReference type="SMART" id="SM01017"/>
    </source>
</evidence>
<reference evidence="4 5" key="1">
    <citation type="journal article" date="2014" name="BMC Genomics">
        <title>Comparative genome sequencing reveals chemotype-specific gene clusters in the toxigenic black mold Stachybotrys.</title>
        <authorList>
            <person name="Semeiks J."/>
            <person name="Borek D."/>
            <person name="Otwinowski Z."/>
            <person name="Grishin N.V."/>
        </authorList>
    </citation>
    <scope>NUCLEOTIDE SEQUENCE [LARGE SCALE GENOMIC DNA]</scope>
    <source>
        <strain evidence="4 5">IBT 40285</strain>
    </source>
</reference>
<keyword evidence="5" id="KW-1185">Reference proteome</keyword>
<dbReference type="GO" id="GO:0005886">
    <property type="term" value="C:plasma membrane"/>
    <property type="evidence" value="ECO:0007669"/>
    <property type="project" value="TreeGrafter"/>
</dbReference>
<evidence type="ECO:0000313" key="5">
    <source>
        <dbReference type="Proteomes" id="UP000028524"/>
    </source>
</evidence>
<name>A0A084QQP6_STAC4</name>
<dbReference type="OrthoDB" id="7785529at2759"/>
<dbReference type="AlphaFoldDB" id="A0A084QQP6"/>
<feature type="compositionally biased region" description="Basic and acidic residues" evidence="2">
    <location>
        <begin position="799"/>
        <end position="815"/>
    </location>
</feature>
<dbReference type="Proteomes" id="UP000028524">
    <property type="component" value="Unassembled WGS sequence"/>
</dbReference>